<gene>
    <name evidence="2" type="ORF">FB381_3757</name>
</gene>
<keyword evidence="3" id="KW-1185">Reference proteome</keyword>
<protein>
    <submittedName>
        <fullName evidence="2">Uncharacterized protein DUF559</fullName>
    </submittedName>
</protein>
<dbReference type="Pfam" id="PF04480">
    <property type="entry name" value="DUF559"/>
    <property type="match status" value="1"/>
</dbReference>
<proteinExistence type="predicted"/>
<evidence type="ECO:0000313" key="3">
    <source>
        <dbReference type="Proteomes" id="UP000320209"/>
    </source>
</evidence>
<evidence type="ECO:0000313" key="2">
    <source>
        <dbReference type="EMBL" id="TQL69838.1"/>
    </source>
</evidence>
<evidence type="ECO:0000259" key="1">
    <source>
        <dbReference type="Pfam" id="PF04480"/>
    </source>
</evidence>
<organism evidence="2 3">
    <name type="scientific">Nocardioides albertanoniae</name>
    <dbReference type="NCBI Taxonomy" id="1175486"/>
    <lineage>
        <taxon>Bacteria</taxon>
        <taxon>Bacillati</taxon>
        <taxon>Actinomycetota</taxon>
        <taxon>Actinomycetes</taxon>
        <taxon>Propionibacteriales</taxon>
        <taxon>Nocardioidaceae</taxon>
        <taxon>Nocardioides</taxon>
    </lineage>
</organism>
<dbReference type="EMBL" id="VFOV01000001">
    <property type="protein sequence ID" value="TQL69838.1"/>
    <property type="molecule type" value="Genomic_DNA"/>
</dbReference>
<dbReference type="RefSeq" id="WP_141781666.1">
    <property type="nucleotide sequence ID" value="NZ_VFOV01000001.1"/>
</dbReference>
<dbReference type="Proteomes" id="UP000320209">
    <property type="component" value="Unassembled WGS sequence"/>
</dbReference>
<accession>A0A543AB59</accession>
<sequence length="284" mass="31234">MDAVEALEQLGGIARSADIVALSSRRRLRTAVSNEAIVHVDRDRYALPVTDLGRRLAVEHNLHLTHLSAALHHGWEVRTSPSVPHLLLPSGQKRPTSAARFWTYDARREDLDGWSTGPLLTVMLCARDLPFAAALTVADSALRHGSVTHEELVTAGRAWRGGDTQQVERVAAHANALSANAFESGLRAITAAAGLEFVPQYEVHVGTLTVHPDLVDPINGIILEADSWGFHADKETHDRDCQRYTMLASDGWIVLRFTYDQVMLQPEYVLRCIEMALSQRAAAA</sequence>
<dbReference type="InterPro" id="IPR007569">
    <property type="entry name" value="DUF559"/>
</dbReference>
<reference evidence="2 3" key="1">
    <citation type="submission" date="2019-06" db="EMBL/GenBank/DDBJ databases">
        <title>Sequencing the genomes of 1000 actinobacteria strains.</title>
        <authorList>
            <person name="Klenk H.-P."/>
        </authorList>
    </citation>
    <scope>NUCLEOTIDE SEQUENCE [LARGE SCALE GENOMIC DNA]</scope>
    <source>
        <strain evidence="2 3">DSM 25218</strain>
    </source>
</reference>
<dbReference type="SUPFAM" id="SSF52980">
    <property type="entry name" value="Restriction endonuclease-like"/>
    <property type="match status" value="1"/>
</dbReference>
<name>A0A543AB59_9ACTN</name>
<dbReference type="Gene3D" id="3.40.960.10">
    <property type="entry name" value="VSR Endonuclease"/>
    <property type="match status" value="1"/>
</dbReference>
<dbReference type="InterPro" id="IPR011335">
    <property type="entry name" value="Restrct_endonuc-II-like"/>
</dbReference>
<dbReference type="OrthoDB" id="4310518at2"/>
<dbReference type="AlphaFoldDB" id="A0A543AB59"/>
<comment type="caution">
    <text evidence="2">The sequence shown here is derived from an EMBL/GenBank/DDBJ whole genome shotgun (WGS) entry which is preliminary data.</text>
</comment>
<feature type="domain" description="DUF559" evidence="1">
    <location>
        <begin position="221"/>
        <end position="277"/>
    </location>
</feature>